<protein>
    <submittedName>
        <fullName evidence="2">Uncharacterized protein</fullName>
    </submittedName>
</protein>
<sequence>MVGHRRPPHRGIDIGNDLDRGPGNNRQQFHQQVHIPFHNPFHNMFRGFGGGGPPYLGGYDHRGGHDNQRANRARFRAQQEARNYGYELDYDGLGDVFEGLDLGGYGGGYGGGGRRGYGGFGPPAPRRHGFGGFVRPRRHGGGFFGGGWAGFGRSARLPIAQVPRGGFGYYGGREYAMDDDFGDGYSSESDYDDDDYDDYEDRRVGFGRAGFRARDLFGRRRPRW</sequence>
<reference evidence="3" key="1">
    <citation type="submission" date="2012-06" db="EMBL/GenBank/DDBJ databases">
        <title>The genome sequence of Coniosporium apollinis CBS 100218.</title>
        <authorList>
            <consortium name="The Broad Institute Genome Sequencing Platform"/>
            <person name="Cuomo C."/>
            <person name="Gorbushina A."/>
            <person name="Noack S."/>
            <person name="Walker B."/>
            <person name="Young S.K."/>
            <person name="Zeng Q."/>
            <person name="Gargeya S."/>
            <person name="Fitzgerald M."/>
            <person name="Haas B."/>
            <person name="Abouelleil A."/>
            <person name="Alvarado L."/>
            <person name="Arachchi H.M."/>
            <person name="Berlin A.M."/>
            <person name="Chapman S.B."/>
            <person name="Goldberg J."/>
            <person name="Griggs A."/>
            <person name="Gujja S."/>
            <person name="Hansen M."/>
            <person name="Howarth C."/>
            <person name="Imamovic A."/>
            <person name="Larimer J."/>
            <person name="McCowan C."/>
            <person name="Montmayeur A."/>
            <person name="Murphy C."/>
            <person name="Neiman D."/>
            <person name="Pearson M."/>
            <person name="Priest M."/>
            <person name="Roberts A."/>
            <person name="Saif S."/>
            <person name="Shea T."/>
            <person name="Sisk P."/>
            <person name="Sykes S."/>
            <person name="Wortman J."/>
            <person name="Nusbaum C."/>
            <person name="Birren B."/>
        </authorList>
    </citation>
    <scope>NUCLEOTIDE SEQUENCE [LARGE SCALE GENOMIC DNA]</scope>
    <source>
        <strain evidence="3">CBS 100218</strain>
    </source>
</reference>
<evidence type="ECO:0000256" key="1">
    <source>
        <dbReference type="SAM" id="MobiDB-lite"/>
    </source>
</evidence>
<evidence type="ECO:0000313" key="3">
    <source>
        <dbReference type="Proteomes" id="UP000016924"/>
    </source>
</evidence>
<feature type="region of interest" description="Disordered" evidence="1">
    <location>
        <begin position="1"/>
        <end position="26"/>
    </location>
</feature>
<dbReference type="RefSeq" id="XP_007778926.1">
    <property type="nucleotide sequence ID" value="XM_007780736.1"/>
</dbReference>
<dbReference type="GeneID" id="19900148"/>
<accession>R7YP87</accession>
<name>R7YP87_CONA1</name>
<dbReference type="HOGENOM" id="CLU_1234947_0_0_1"/>
<dbReference type="Proteomes" id="UP000016924">
    <property type="component" value="Unassembled WGS sequence"/>
</dbReference>
<proteinExistence type="predicted"/>
<organism evidence="2 3">
    <name type="scientific">Coniosporium apollinis (strain CBS 100218)</name>
    <name type="common">Rock-inhabiting black yeast</name>
    <dbReference type="NCBI Taxonomy" id="1168221"/>
    <lineage>
        <taxon>Eukaryota</taxon>
        <taxon>Fungi</taxon>
        <taxon>Dikarya</taxon>
        <taxon>Ascomycota</taxon>
        <taxon>Pezizomycotina</taxon>
        <taxon>Dothideomycetes</taxon>
        <taxon>Dothideomycetes incertae sedis</taxon>
        <taxon>Coniosporium</taxon>
    </lineage>
</organism>
<dbReference type="EMBL" id="JH767564">
    <property type="protein sequence ID" value="EON63609.1"/>
    <property type="molecule type" value="Genomic_DNA"/>
</dbReference>
<evidence type="ECO:0000313" key="2">
    <source>
        <dbReference type="EMBL" id="EON63609.1"/>
    </source>
</evidence>
<gene>
    <name evidence="2" type="ORF">W97_02837</name>
</gene>
<dbReference type="OrthoDB" id="10597898at2759"/>
<dbReference type="AlphaFoldDB" id="R7YP87"/>
<keyword evidence="3" id="KW-1185">Reference proteome</keyword>